<dbReference type="OrthoDB" id="7003488at2"/>
<dbReference type="RefSeq" id="WP_055100996.1">
    <property type="nucleotide sequence ID" value="NZ_LLWH01000001.1"/>
</dbReference>
<proteinExistence type="predicted"/>
<dbReference type="Pfam" id="PF20178">
    <property type="entry name" value="ToxA_N"/>
    <property type="match status" value="1"/>
</dbReference>
<keyword evidence="3" id="KW-1185">Reference proteome</keyword>
<protein>
    <recommendedName>
        <fullName evidence="1">Dermonecrotic toxin N-terminal domain-containing protein</fullName>
    </recommendedName>
</protein>
<evidence type="ECO:0000313" key="2">
    <source>
        <dbReference type="EMBL" id="KQB55651.1"/>
    </source>
</evidence>
<feature type="domain" description="Dermonecrotic toxin N-terminal" evidence="1">
    <location>
        <begin position="389"/>
        <end position="641"/>
    </location>
</feature>
<name>A0A0Q0Z0L3_9PSED</name>
<reference evidence="2 3" key="1">
    <citation type="submission" date="2015-10" db="EMBL/GenBank/DDBJ databases">
        <title>Pseudomonas helleri sp. nov. and Pseudomonas weihenstephanensis sp. nov., isolated from raw cows milk.</title>
        <authorList>
            <person name="Von Neubeck M."/>
            <person name="Huptas C."/>
            <person name="Wenning M."/>
            <person name="Scherer S."/>
        </authorList>
    </citation>
    <scope>NUCLEOTIDE SEQUENCE [LARGE SCALE GENOMIC DNA]</scope>
    <source>
        <strain evidence="2 3">BSTT44</strain>
    </source>
</reference>
<dbReference type="Proteomes" id="UP000050342">
    <property type="component" value="Unassembled WGS sequence"/>
</dbReference>
<evidence type="ECO:0000313" key="3">
    <source>
        <dbReference type="Proteomes" id="UP000050342"/>
    </source>
</evidence>
<organism evidence="2 3">
    <name type="scientific">Pseudomonas endophytica</name>
    <dbReference type="NCBI Taxonomy" id="1563157"/>
    <lineage>
        <taxon>Bacteria</taxon>
        <taxon>Pseudomonadati</taxon>
        <taxon>Pseudomonadota</taxon>
        <taxon>Gammaproteobacteria</taxon>
        <taxon>Pseudomonadales</taxon>
        <taxon>Pseudomonadaceae</taxon>
        <taxon>Pseudomonas</taxon>
    </lineage>
</organism>
<dbReference type="EMBL" id="LLWH01000001">
    <property type="protein sequence ID" value="KQB55651.1"/>
    <property type="molecule type" value="Genomic_DNA"/>
</dbReference>
<evidence type="ECO:0000259" key="1">
    <source>
        <dbReference type="Pfam" id="PF20178"/>
    </source>
</evidence>
<comment type="caution">
    <text evidence="2">The sequence shown here is derived from an EMBL/GenBank/DDBJ whole genome shotgun (WGS) entry which is preliminary data.</text>
</comment>
<sequence length="1576" mass="177381">MSTLTVLNPLSQTPTSPIQQAVYTRFATRPRIDELIQTTLMAALLERYPTLTIDLSSTRLAIPHEGGGWSLPLFIDRVLAYLVEEAPFEISHLSPHNYHFLADHEGNRLKLAEGYEVDMRFIEALVKELPWRLPIEFKSALSQFWNESIEDGLSRWKWLANVLKDSLTMTIVQSSTLSDPVLESVRQVLDYPQSEERYELYGDHATRTYYIESTLTTAGVTERLIKPHLLLVRYPQGQMHLPLVMLCLPEGTIQTFSSIEAATQSRARSADSVYAVDTITTQCYEIEGDVFEAEAGLILSLHMSNISKLKLPCAVGLETLKATCSKITDSSALFLKAPFASSDTLSRLQLKLPDWMTKASRADQAQYRSWSLALARAKKVSQGLTYLSGIADIHSFTVTSLKQQIQRDQQRYEQPVPSAAASATFEPDDIELTFLLVAGTFLPGSTDATGVVELVKMTLTELALKNLCGKPRGELIKVEHRQGQSLPTWFSGRYITQSNGLIESVDIGKTYPEKLKAYLLDDLPSRTVREKRFSEQLKWQLPLQALELSLKGESGMSPVGVRYVAALLQTDHQERFTDGQQIVIRALALLSNSEAKSDVVSNMFIIEPLNTDAGPHVLYRPLYANSLIEFASRQDLINTIAQPGELQTSVLTWLTDAARTIYDNGGFKEPHYIRFIGEDSFPVTAFEKIEPVKLAVNGASDDLIQHLRNGQLLPYLYQVNALTLIHQADHNTVSNRESRWSIFLEGANLFFNIFVLPHLRGPVMLTAWFVLLVEALVRDIPALGSDVAVVRELAVVDLLQNLAMVLFQLNSSPPPLQPTRPAKGASQLRRNTMAMRISKEWPAHPPAVVKEGVMVMAGEWQKKVSQDLDFSFANASNRLTPSLRQKLSQLAVPKPTPLPLPESSGARAGLYRVNESWYALLDDALYPVLIEAGEVSIEGGPHLQLDGHNHWSLDLRLRLSGGAPGKQIQALRERKARRVAELRDELMKSVLEHGDVIKKIKLEETIVKVFESDPRRTEGEVLNQRQKFLKEVMSDIERLESLIASNKERQALGVGLSNTVLIGYMDTIVIYLDLCMRQFDKMRPVVNAKWMNMDFTQGASSVTERDVYSAKVVQYRAFMKATIELNSQSIQWLEKINRYIDELAGLGSEGSEKSERLRQEHLGGQLTPLNIKQLQVLALESVSLNVFNEALEVALSELVMPLREQIQTHDQLNKLDFTTSERLDVLNSLVEQYGHVLDGLLSFRVVNAEEVDAQAFQALIDLLEGVYKEAEQQLANELEPLKASSKKIKRKRQPLSTLPHKRIFKTRTKGRLIGDLKPVQEGATQQTVEVRNDQNNEVLSTYIKEGENWNAVSVARPVVPTPPKRVLAEIKKEALKLYGMADVHLKRSEGLINSARFPQEAEEVLLHVADRLGQSASDLEEASKTDAEAWRQREDLELVGGMRARALEMRSSAQALRVRLSLKLPPTHGTLQYLLEKQLVSITLNRTRQKLKRDFIDEYAIRDGGGNLIWCAHFHYKEANTPKADYDVAHLKLWSQRTADYWSLKDKAKSQHEVVEVYRSQIGKNIAEQWFLPLTT</sequence>
<dbReference type="InterPro" id="IPR046673">
    <property type="entry name" value="ToxA_N"/>
</dbReference>
<accession>A0A0Q0Z0L3</accession>
<dbReference type="STRING" id="1563157.AQS70_00525"/>
<gene>
    <name evidence="2" type="ORF">AQS70_00525</name>
</gene>